<dbReference type="PANTHER" id="PTHR43312:SF1">
    <property type="entry name" value="NADP-DEPENDENT OXIDOREDUCTASE DOMAIN-CONTAINING PROTEIN"/>
    <property type="match status" value="1"/>
</dbReference>
<accession>A0A2L0EZM8</accession>
<dbReference type="AlphaFoldDB" id="A0A2L0EZM8"/>
<sequence>MEYRPLGRTGLNVSVVSFGAWAIGGTWGEVDDQESLAALHRALDRGVNFFDTADVYGDGRSEQLLARLRRERPDEHFIVATKAGRRLNPHVAAGYTEENLTAFVEQSLRNLEVEALDLVQLHCPPTDVYYMPEVFDTLGQLVKYGKIRYYGVSVERVEEALKAIQYPGVQSVQIIYNIFRQRPAELFFAEAKRREVGVLARLPLSSGLLAGKMSPETSFAADDHRSFNREGAAFDRGETFSGIDYALGLTIVEELRQLVPEGVSMAAWALRWILMEDAVTCVIPGAKRPAQVDDNMNAAYLPPIPMETMAKIREIYDRQLRPLVHQRW</sequence>
<dbReference type="InterPro" id="IPR036812">
    <property type="entry name" value="NAD(P)_OxRdtase_dom_sf"/>
</dbReference>
<dbReference type="PANTHER" id="PTHR43312">
    <property type="entry name" value="D-THREO-ALDOSE 1-DEHYDROGENASE"/>
    <property type="match status" value="1"/>
</dbReference>
<organism evidence="2 3">
    <name type="scientific">Sorangium cellulosum</name>
    <name type="common">Polyangium cellulosum</name>
    <dbReference type="NCBI Taxonomy" id="56"/>
    <lineage>
        <taxon>Bacteria</taxon>
        <taxon>Pseudomonadati</taxon>
        <taxon>Myxococcota</taxon>
        <taxon>Polyangia</taxon>
        <taxon>Polyangiales</taxon>
        <taxon>Polyangiaceae</taxon>
        <taxon>Sorangium</taxon>
    </lineage>
</organism>
<dbReference type="CDD" id="cd19086">
    <property type="entry name" value="AKR_AKR11C1"/>
    <property type="match status" value="1"/>
</dbReference>
<protein>
    <submittedName>
        <fullName evidence="2">Aldo/keto reductase</fullName>
    </submittedName>
</protein>
<reference evidence="2 3" key="1">
    <citation type="submission" date="2015-09" db="EMBL/GenBank/DDBJ databases">
        <title>Sorangium comparison.</title>
        <authorList>
            <person name="Zaburannyi N."/>
            <person name="Bunk B."/>
            <person name="Overmann J."/>
            <person name="Mueller R."/>
        </authorList>
    </citation>
    <scope>NUCLEOTIDE SEQUENCE [LARGE SCALE GENOMIC DNA]</scope>
    <source>
        <strain evidence="2 3">So ce26</strain>
    </source>
</reference>
<proteinExistence type="predicted"/>
<gene>
    <name evidence="2" type="ORF">SOCE26_062450</name>
</gene>
<dbReference type="Pfam" id="PF00248">
    <property type="entry name" value="Aldo_ket_red"/>
    <property type="match status" value="1"/>
</dbReference>
<dbReference type="Gene3D" id="3.20.20.100">
    <property type="entry name" value="NADP-dependent oxidoreductase domain"/>
    <property type="match status" value="1"/>
</dbReference>
<evidence type="ECO:0000313" key="3">
    <source>
        <dbReference type="Proteomes" id="UP000238348"/>
    </source>
</evidence>
<dbReference type="Proteomes" id="UP000238348">
    <property type="component" value="Chromosome"/>
</dbReference>
<evidence type="ECO:0000259" key="1">
    <source>
        <dbReference type="Pfam" id="PF00248"/>
    </source>
</evidence>
<name>A0A2L0EZM8_SORCE</name>
<dbReference type="RefSeq" id="WP_104983248.1">
    <property type="nucleotide sequence ID" value="NZ_CP012673.1"/>
</dbReference>
<dbReference type="SUPFAM" id="SSF51430">
    <property type="entry name" value="NAD(P)-linked oxidoreductase"/>
    <property type="match status" value="1"/>
</dbReference>
<dbReference type="InterPro" id="IPR023210">
    <property type="entry name" value="NADP_OxRdtase_dom"/>
</dbReference>
<dbReference type="EMBL" id="CP012673">
    <property type="protein sequence ID" value="AUX44777.1"/>
    <property type="molecule type" value="Genomic_DNA"/>
</dbReference>
<dbReference type="InterPro" id="IPR053135">
    <property type="entry name" value="AKR2_Oxidoreductase"/>
</dbReference>
<feature type="domain" description="NADP-dependent oxidoreductase" evidence="1">
    <location>
        <begin position="17"/>
        <end position="316"/>
    </location>
</feature>
<evidence type="ECO:0000313" key="2">
    <source>
        <dbReference type="EMBL" id="AUX44777.1"/>
    </source>
</evidence>
<dbReference type="OrthoDB" id="5328358at2"/>